<name>A0A520MR99_9GAMM</name>
<keyword evidence="2" id="KW-0540">Nuclease</keyword>
<dbReference type="SMART" id="SM00507">
    <property type="entry name" value="HNHc"/>
    <property type="match status" value="1"/>
</dbReference>
<keyword evidence="2" id="KW-0378">Hydrolase</keyword>
<evidence type="ECO:0000313" key="3">
    <source>
        <dbReference type="Proteomes" id="UP000320146"/>
    </source>
</evidence>
<dbReference type="PANTHER" id="PTHR33877">
    <property type="entry name" value="SLL1193 PROTEIN"/>
    <property type="match status" value="1"/>
</dbReference>
<dbReference type="CDD" id="cd00085">
    <property type="entry name" value="HNHc"/>
    <property type="match status" value="1"/>
</dbReference>
<dbReference type="EMBL" id="SHBL01000028">
    <property type="protein sequence ID" value="RZO23734.1"/>
    <property type="molecule type" value="Genomic_DNA"/>
</dbReference>
<dbReference type="Pfam" id="PF14279">
    <property type="entry name" value="HNH_5"/>
    <property type="match status" value="1"/>
</dbReference>
<dbReference type="GO" id="GO:0004519">
    <property type="term" value="F:endonuclease activity"/>
    <property type="evidence" value="ECO:0007669"/>
    <property type="project" value="UniProtKB-KW"/>
</dbReference>
<reference evidence="2 3" key="1">
    <citation type="submission" date="2019-02" db="EMBL/GenBank/DDBJ databases">
        <title>Prokaryotic population dynamics and viral predation in marine succession experiment using metagenomics: the confinement effect.</title>
        <authorList>
            <person name="Haro-Moreno J.M."/>
            <person name="Rodriguez-Valera F."/>
            <person name="Lopez-Perez M."/>
        </authorList>
    </citation>
    <scope>NUCLEOTIDE SEQUENCE [LARGE SCALE GENOMIC DNA]</scope>
    <source>
        <strain evidence="2">MED-G166</strain>
    </source>
</reference>
<protein>
    <submittedName>
        <fullName evidence="2">HNH endonuclease</fullName>
    </submittedName>
</protein>
<dbReference type="InterPro" id="IPR003615">
    <property type="entry name" value="HNH_nuc"/>
</dbReference>
<evidence type="ECO:0000313" key="2">
    <source>
        <dbReference type="EMBL" id="RZO23734.1"/>
    </source>
</evidence>
<dbReference type="AlphaFoldDB" id="A0A520MR99"/>
<gene>
    <name evidence="2" type="ORF">EVA99_03370</name>
</gene>
<dbReference type="InterPro" id="IPR052892">
    <property type="entry name" value="NA-targeting_endonuclease"/>
</dbReference>
<dbReference type="Proteomes" id="UP000320146">
    <property type="component" value="Unassembled WGS sequence"/>
</dbReference>
<organism evidence="2 3">
    <name type="scientific">SAR86 cluster bacterium</name>
    <dbReference type="NCBI Taxonomy" id="2030880"/>
    <lineage>
        <taxon>Bacteria</taxon>
        <taxon>Pseudomonadati</taxon>
        <taxon>Pseudomonadota</taxon>
        <taxon>Gammaproteobacteria</taxon>
        <taxon>SAR86 cluster</taxon>
    </lineage>
</organism>
<dbReference type="Gene3D" id="1.10.30.50">
    <property type="match status" value="1"/>
</dbReference>
<sequence>MSNDCLLLNGNGKPVSYFPLSTIDWKTAIRLLITKNIIVIKSHENWTVRSPSMEIDVPSIIMLRRFHKFQNYVKFSRSNIFLRDMYRCQYCSDIFDNKQLTLDHVIPRSKGGQTNWENIVTSCRSCNTIKGAKPLEPKNKPIKPSFAHLLNGHKLNKKDFPDESWVDYIF</sequence>
<dbReference type="PANTHER" id="PTHR33877:SF2">
    <property type="entry name" value="OS07G0170200 PROTEIN"/>
    <property type="match status" value="1"/>
</dbReference>
<comment type="caution">
    <text evidence="2">The sequence shown here is derived from an EMBL/GenBank/DDBJ whole genome shotgun (WGS) entry which is preliminary data.</text>
</comment>
<evidence type="ECO:0000259" key="1">
    <source>
        <dbReference type="SMART" id="SM00507"/>
    </source>
</evidence>
<dbReference type="InterPro" id="IPR029471">
    <property type="entry name" value="HNH_5"/>
</dbReference>
<proteinExistence type="predicted"/>
<accession>A0A520MR99</accession>
<feature type="domain" description="HNH nuclease" evidence="1">
    <location>
        <begin position="75"/>
        <end position="128"/>
    </location>
</feature>
<keyword evidence="2" id="KW-0255">Endonuclease</keyword>